<keyword evidence="7" id="KW-1015">Disulfide bond</keyword>
<dbReference type="InterPro" id="IPR046952">
    <property type="entry name" value="GSHR/TRXR-like"/>
</dbReference>
<evidence type="ECO:0000256" key="5">
    <source>
        <dbReference type="ARBA" id="ARBA00022857"/>
    </source>
</evidence>
<proteinExistence type="inferred from homology"/>
<evidence type="ECO:0000256" key="7">
    <source>
        <dbReference type="ARBA" id="ARBA00023157"/>
    </source>
</evidence>
<dbReference type="SUPFAM" id="SSF55424">
    <property type="entry name" value="FAD/NAD-linked reductases, dimerisation (C-terminal) domain"/>
    <property type="match status" value="1"/>
</dbReference>
<dbReference type="InterPro" id="IPR016156">
    <property type="entry name" value="FAD/NAD-linked_Rdtase_dimer_sf"/>
</dbReference>
<accession>A0A0K0F3D4</accession>
<keyword evidence="10" id="KW-1185">Reference proteome</keyword>
<reference evidence="10" key="1">
    <citation type="submission" date="2014-07" db="EMBL/GenBank/DDBJ databases">
        <authorList>
            <person name="Martin A.A"/>
            <person name="De Silva N."/>
        </authorList>
    </citation>
    <scope>NUCLEOTIDE SEQUENCE</scope>
</reference>
<keyword evidence="5" id="KW-0521">NADP</keyword>
<dbReference type="PANTHER" id="PTHR42737:SF8">
    <property type="entry name" value="THIOREDOXIN-DISULFIDE REDUCTASE"/>
    <property type="match status" value="1"/>
</dbReference>
<evidence type="ECO:0000313" key="10">
    <source>
        <dbReference type="Proteomes" id="UP000035680"/>
    </source>
</evidence>
<feature type="domain" description="Pyridine nucleotide-disulphide oxidoreductase dimerisation" evidence="9">
    <location>
        <begin position="118"/>
        <end position="230"/>
    </location>
</feature>
<evidence type="ECO:0000256" key="4">
    <source>
        <dbReference type="ARBA" id="ARBA00022827"/>
    </source>
</evidence>
<comment type="cofactor">
    <cofactor evidence="1">
        <name>FAD</name>
        <dbReference type="ChEBI" id="CHEBI:57692"/>
    </cofactor>
</comment>
<dbReference type="GO" id="GO:0005739">
    <property type="term" value="C:mitochondrion"/>
    <property type="evidence" value="ECO:0007669"/>
    <property type="project" value="TreeGrafter"/>
</dbReference>
<sequence>MVGMIRKKMVDEGIKFISAVPTKIEELKPRGDEFPCFNEEFVDEYNTGLIALGREAKTHEIGIKNHNVKMNSASWIIELNGDVLQGCPELTPVAIHAGRCLMRKLFQGTLELTDYDKIPTTVFTPLEYGCCGLSEEDAIQKYGKDNVNVYHNVFTPLEYTVPERKEIKHCYLKLICLKEEHDRVVGFHILSPNAGEITQGFAISLKLNGRKEDFDNLIGIHPTVAESFTTLTILKKEGSDELKQTGC</sequence>
<dbReference type="Pfam" id="PF02852">
    <property type="entry name" value="Pyr_redox_dim"/>
    <property type="match status" value="1"/>
</dbReference>
<evidence type="ECO:0000256" key="2">
    <source>
        <dbReference type="ARBA" id="ARBA00007532"/>
    </source>
</evidence>
<dbReference type="GO" id="GO:0005829">
    <property type="term" value="C:cytosol"/>
    <property type="evidence" value="ECO:0007669"/>
    <property type="project" value="TreeGrafter"/>
</dbReference>
<dbReference type="Proteomes" id="UP000035680">
    <property type="component" value="Unassembled WGS sequence"/>
</dbReference>
<dbReference type="PANTHER" id="PTHR42737">
    <property type="entry name" value="GLUTATHIONE REDUCTASE"/>
    <property type="match status" value="1"/>
</dbReference>
<evidence type="ECO:0000256" key="6">
    <source>
        <dbReference type="ARBA" id="ARBA00023002"/>
    </source>
</evidence>
<dbReference type="WBParaSite" id="SVE_0331700.1">
    <property type="protein sequence ID" value="SVE_0331700.1"/>
    <property type="gene ID" value="SVE_0331700"/>
</dbReference>
<dbReference type="GO" id="GO:0006749">
    <property type="term" value="P:glutathione metabolic process"/>
    <property type="evidence" value="ECO:0007669"/>
    <property type="project" value="TreeGrafter"/>
</dbReference>
<dbReference type="STRING" id="75913.A0A0K0F3D4"/>
<keyword evidence="6" id="KW-0560">Oxidoreductase</keyword>
<dbReference type="Gene3D" id="3.30.390.30">
    <property type="match status" value="1"/>
</dbReference>
<dbReference type="GO" id="GO:0045454">
    <property type="term" value="P:cell redox homeostasis"/>
    <property type="evidence" value="ECO:0007669"/>
    <property type="project" value="InterPro"/>
</dbReference>
<protein>
    <submittedName>
        <fullName evidence="11">Thioredoxin reductase 1 (inferred by orthology to a C. elegans protein)</fullName>
    </submittedName>
</protein>
<dbReference type="PRINTS" id="PR00411">
    <property type="entry name" value="PNDRDTASEI"/>
</dbReference>
<dbReference type="InterPro" id="IPR036188">
    <property type="entry name" value="FAD/NAD-bd_sf"/>
</dbReference>
<dbReference type="GO" id="GO:0034599">
    <property type="term" value="P:cellular response to oxidative stress"/>
    <property type="evidence" value="ECO:0007669"/>
    <property type="project" value="TreeGrafter"/>
</dbReference>
<dbReference type="Gene3D" id="3.50.50.60">
    <property type="entry name" value="FAD/NAD(P)-binding domain"/>
    <property type="match status" value="1"/>
</dbReference>
<reference evidence="11" key="2">
    <citation type="submission" date="2015-08" db="UniProtKB">
        <authorList>
            <consortium name="WormBaseParasite"/>
        </authorList>
    </citation>
    <scope>IDENTIFICATION</scope>
</reference>
<name>A0A0K0F3D4_STRVS</name>
<keyword evidence="4" id="KW-0274">FAD</keyword>
<evidence type="ECO:0000256" key="3">
    <source>
        <dbReference type="ARBA" id="ARBA00022630"/>
    </source>
</evidence>
<keyword evidence="3" id="KW-0285">Flavoprotein</keyword>
<evidence type="ECO:0000259" key="9">
    <source>
        <dbReference type="Pfam" id="PF02852"/>
    </source>
</evidence>
<dbReference type="GO" id="GO:0050660">
    <property type="term" value="F:flavin adenine dinucleotide binding"/>
    <property type="evidence" value="ECO:0007669"/>
    <property type="project" value="InterPro"/>
</dbReference>
<dbReference type="InterPro" id="IPR004099">
    <property type="entry name" value="Pyr_nucl-diS_OxRdtase_dimer"/>
</dbReference>
<dbReference type="AlphaFoldDB" id="A0A0K0F3D4"/>
<evidence type="ECO:0000256" key="1">
    <source>
        <dbReference type="ARBA" id="ARBA00001974"/>
    </source>
</evidence>
<keyword evidence="8" id="KW-0676">Redox-active center</keyword>
<organism evidence="10 11">
    <name type="scientific">Strongyloides venezuelensis</name>
    <name type="common">Threadworm</name>
    <dbReference type="NCBI Taxonomy" id="75913"/>
    <lineage>
        <taxon>Eukaryota</taxon>
        <taxon>Metazoa</taxon>
        <taxon>Ecdysozoa</taxon>
        <taxon>Nematoda</taxon>
        <taxon>Chromadorea</taxon>
        <taxon>Rhabditida</taxon>
        <taxon>Tylenchina</taxon>
        <taxon>Panagrolaimomorpha</taxon>
        <taxon>Strongyloidoidea</taxon>
        <taxon>Strongyloididae</taxon>
        <taxon>Strongyloides</taxon>
    </lineage>
</organism>
<dbReference type="GO" id="GO:0004362">
    <property type="term" value="F:glutathione-disulfide reductase (NADPH) activity"/>
    <property type="evidence" value="ECO:0007669"/>
    <property type="project" value="TreeGrafter"/>
</dbReference>
<evidence type="ECO:0000256" key="8">
    <source>
        <dbReference type="ARBA" id="ARBA00023284"/>
    </source>
</evidence>
<comment type="similarity">
    <text evidence="2">Belongs to the class-I pyridine nucleotide-disulfide oxidoreductase family.</text>
</comment>
<dbReference type="FunFam" id="3.30.390.30:FF:000004">
    <property type="entry name" value="Thioredoxin reductase 1, cytoplasmic"/>
    <property type="match status" value="1"/>
</dbReference>
<evidence type="ECO:0000313" key="11">
    <source>
        <dbReference type="WBParaSite" id="SVE_0331700.1"/>
    </source>
</evidence>